<keyword evidence="4" id="KW-1185">Reference proteome</keyword>
<sequence>MPNESPAARDTTAATHHPPTAGAAPHPARLPSDLGFDLDRATIPELHARMAAGDLTAVALTRHYLDRISAVDPLLRAVLTVNPNALAEAENQDRQRAAGRRRGLLDGIPVLLNDNIDTSELATTAGSRALAGRRPARDAWLVRRLRAEGAVLLGKTNISEWGNFRSTRSTSGWSALGGQTRNPHVLDRNPCGSSSGSAVAVAAALAQVAIGTETDGSILVPAGVNGVVGHKPTVGMVSRSGLVPVSRDQDTPGPLARHVVDAALTLAALGGRDPDDPITFERPDDPATELSTTALRGARIGVWHLPEVDSRVAEVFQSAVAALVAAGATVVDVDLEHQDEITDRELPALLSEFRRDLHTYLKTRPDCPQNLTELIRFNWDDEVELSLFGQQLFEYALRAPTTDDPEYVEQRAVARALARYSLEDPLTRYDLDAIVAPTNGPAWLTDYTAGDGDTLGSATPTAVAGYPAVTVPAGFVGALPIGVSFLGPRWADHQLLSLAAAFEHTHPARRAPTYLPTLPN</sequence>
<comment type="caution">
    <text evidence="3">The sequence shown here is derived from an EMBL/GenBank/DDBJ whole genome shotgun (WGS) entry which is preliminary data.</text>
</comment>
<dbReference type="InterPro" id="IPR023631">
    <property type="entry name" value="Amidase_dom"/>
</dbReference>
<evidence type="ECO:0000313" key="4">
    <source>
        <dbReference type="Proteomes" id="UP001206128"/>
    </source>
</evidence>
<dbReference type="Pfam" id="PF01425">
    <property type="entry name" value="Amidase"/>
    <property type="match status" value="1"/>
</dbReference>
<dbReference type="NCBIfam" id="NF006006">
    <property type="entry name" value="PRK08137.1"/>
    <property type="match status" value="1"/>
</dbReference>
<protein>
    <submittedName>
        <fullName evidence="3">Amidase</fullName>
    </submittedName>
</protein>
<accession>A0AAE3GIK8</accession>
<organism evidence="3 4">
    <name type="scientific">Goodfellowiella coeruleoviolacea</name>
    <dbReference type="NCBI Taxonomy" id="334858"/>
    <lineage>
        <taxon>Bacteria</taxon>
        <taxon>Bacillati</taxon>
        <taxon>Actinomycetota</taxon>
        <taxon>Actinomycetes</taxon>
        <taxon>Pseudonocardiales</taxon>
        <taxon>Pseudonocardiaceae</taxon>
        <taxon>Goodfellowiella</taxon>
    </lineage>
</organism>
<dbReference type="EMBL" id="JAMTCK010000015">
    <property type="protein sequence ID" value="MCP2168871.1"/>
    <property type="molecule type" value="Genomic_DNA"/>
</dbReference>
<feature type="domain" description="Amidase" evidence="2">
    <location>
        <begin position="60"/>
        <end position="496"/>
    </location>
</feature>
<dbReference type="InterPro" id="IPR036928">
    <property type="entry name" value="AS_sf"/>
</dbReference>
<dbReference type="AlphaFoldDB" id="A0AAE3GIK8"/>
<evidence type="ECO:0000313" key="3">
    <source>
        <dbReference type="EMBL" id="MCP2168871.1"/>
    </source>
</evidence>
<evidence type="ECO:0000256" key="1">
    <source>
        <dbReference type="SAM" id="MobiDB-lite"/>
    </source>
</evidence>
<proteinExistence type="predicted"/>
<dbReference type="Proteomes" id="UP001206128">
    <property type="component" value="Unassembled WGS sequence"/>
</dbReference>
<feature type="compositionally biased region" description="Low complexity" evidence="1">
    <location>
        <begin position="1"/>
        <end position="27"/>
    </location>
</feature>
<dbReference type="PANTHER" id="PTHR42678">
    <property type="entry name" value="AMIDASE"/>
    <property type="match status" value="1"/>
</dbReference>
<dbReference type="RefSeq" id="WP_253777080.1">
    <property type="nucleotide sequence ID" value="NZ_JAMTCK010000015.1"/>
</dbReference>
<gene>
    <name evidence="3" type="ORF">LX83_005749</name>
</gene>
<dbReference type="Gene3D" id="3.90.1300.10">
    <property type="entry name" value="Amidase signature (AS) domain"/>
    <property type="match status" value="1"/>
</dbReference>
<dbReference type="PANTHER" id="PTHR42678:SF34">
    <property type="entry name" value="OS04G0183300 PROTEIN"/>
    <property type="match status" value="1"/>
</dbReference>
<reference evidence="3" key="1">
    <citation type="submission" date="2022-06" db="EMBL/GenBank/DDBJ databases">
        <title>Genomic Encyclopedia of Archaeal and Bacterial Type Strains, Phase II (KMG-II): from individual species to whole genera.</title>
        <authorList>
            <person name="Goeker M."/>
        </authorList>
    </citation>
    <scope>NUCLEOTIDE SEQUENCE</scope>
    <source>
        <strain evidence="3">DSM 43935</strain>
    </source>
</reference>
<evidence type="ECO:0000259" key="2">
    <source>
        <dbReference type="Pfam" id="PF01425"/>
    </source>
</evidence>
<feature type="region of interest" description="Disordered" evidence="1">
    <location>
        <begin position="1"/>
        <end position="32"/>
    </location>
</feature>
<dbReference type="SUPFAM" id="SSF75304">
    <property type="entry name" value="Amidase signature (AS) enzymes"/>
    <property type="match status" value="1"/>
</dbReference>
<name>A0AAE3GIK8_9PSEU</name>